<reference evidence="9" key="1">
    <citation type="submission" date="2020-01" db="EMBL/GenBank/DDBJ databases">
        <authorList>
            <person name="Mishra B."/>
        </authorList>
    </citation>
    <scope>NUCLEOTIDE SEQUENCE [LARGE SCALE GENOMIC DNA]</scope>
</reference>
<organism evidence="9 10">
    <name type="scientific">Microthlaspi erraticum</name>
    <dbReference type="NCBI Taxonomy" id="1685480"/>
    <lineage>
        <taxon>Eukaryota</taxon>
        <taxon>Viridiplantae</taxon>
        <taxon>Streptophyta</taxon>
        <taxon>Embryophyta</taxon>
        <taxon>Tracheophyta</taxon>
        <taxon>Spermatophyta</taxon>
        <taxon>Magnoliopsida</taxon>
        <taxon>eudicotyledons</taxon>
        <taxon>Gunneridae</taxon>
        <taxon>Pentapetalae</taxon>
        <taxon>rosids</taxon>
        <taxon>malvids</taxon>
        <taxon>Brassicales</taxon>
        <taxon>Brassicaceae</taxon>
        <taxon>Coluteocarpeae</taxon>
        <taxon>Microthlaspi</taxon>
    </lineage>
</organism>
<evidence type="ECO:0000256" key="8">
    <source>
        <dbReference type="SAM" id="MobiDB-lite"/>
    </source>
</evidence>
<keyword evidence="7" id="KW-0927">Auxin signaling pathway</keyword>
<comment type="similarity">
    <text evidence="3">Belongs to the BIG GRAIN 1 (BG1) plant protein family.</text>
</comment>
<evidence type="ECO:0000256" key="2">
    <source>
        <dbReference type="ARBA" id="ARBA00004236"/>
    </source>
</evidence>
<evidence type="ECO:0000256" key="4">
    <source>
        <dbReference type="ARBA" id="ARBA00022448"/>
    </source>
</evidence>
<evidence type="ECO:0000313" key="10">
    <source>
        <dbReference type="Proteomes" id="UP000467841"/>
    </source>
</evidence>
<evidence type="ECO:0000256" key="3">
    <source>
        <dbReference type="ARBA" id="ARBA00010067"/>
    </source>
</evidence>
<dbReference type="Proteomes" id="UP000467841">
    <property type="component" value="Unassembled WGS sequence"/>
</dbReference>
<dbReference type="PANTHER" id="PTHR33541">
    <property type="entry name" value="PROTEIN BIG GRAIN 1-LIKE A-RELATED"/>
    <property type="match status" value="1"/>
</dbReference>
<keyword evidence="10" id="KW-1185">Reference proteome</keyword>
<dbReference type="OrthoDB" id="1871242at2759"/>
<dbReference type="InterPro" id="IPR039621">
    <property type="entry name" value="BG1-like"/>
</dbReference>
<evidence type="ECO:0000256" key="6">
    <source>
        <dbReference type="ARBA" id="ARBA00023136"/>
    </source>
</evidence>
<comment type="subcellular location">
    <subcellularLocation>
        <location evidence="2">Cell membrane</location>
    </subcellularLocation>
</comment>
<comment type="caution">
    <text evidence="9">The sequence shown here is derived from an EMBL/GenBank/DDBJ whole genome shotgun (WGS) entry which is preliminary data.</text>
</comment>
<comment type="function">
    <text evidence="1">Involved in auxin transport. Regulator of the auxin signaling pathway.</text>
</comment>
<gene>
    <name evidence="9" type="ORF">MERR_LOCUS26545</name>
</gene>
<dbReference type="EMBL" id="CACVBM020001207">
    <property type="protein sequence ID" value="CAA7039310.1"/>
    <property type="molecule type" value="Genomic_DNA"/>
</dbReference>
<keyword evidence="6" id="KW-0472">Membrane</keyword>
<accession>A0A6D2J836</accession>
<sequence>MSDSSTKEETIHKPHCKRNVSGELDVFEATQYFSDFNESTTIAYSRIQIQKQTIATEHRQNRVHPVTRVVLKPHEKEMTRGGGGKLAGFLNSLLRSAGLKKSKSKLTPEVETPRGERRRRNSCVVVTTQAAGASPIPGAGVWRLNARRRSFDEKQVKDSKNLNIRFCESIWLDQKVECKDRNAGIDDVNGGCEITDSSSESDLFELDLFAKSNP</sequence>
<dbReference type="GO" id="GO:0005886">
    <property type="term" value="C:plasma membrane"/>
    <property type="evidence" value="ECO:0007669"/>
    <property type="project" value="UniProtKB-SubCell"/>
</dbReference>
<feature type="compositionally biased region" description="Basic and acidic residues" evidence="8">
    <location>
        <begin position="106"/>
        <end position="115"/>
    </location>
</feature>
<keyword evidence="5" id="KW-1003">Cell membrane</keyword>
<feature type="region of interest" description="Disordered" evidence="8">
    <location>
        <begin position="101"/>
        <end position="120"/>
    </location>
</feature>
<dbReference type="AlphaFoldDB" id="A0A6D2J836"/>
<name>A0A6D2J836_9BRAS</name>
<dbReference type="PANTHER" id="PTHR33541:SF24">
    <property type="entry name" value="BNAC05G10000D PROTEIN"/>
    <property type="match status" value="1"/>
</dbReference>
<evidence type="ECO:0000256" key="5">
    <source>
        <dbReference type="ARBA" id="ARBA00022475"/>
    </source>
</evidence>
<evidence type="ECO:0000256" key="7">
    <source>
        <dbReference type="ARBA" id="ARBA00023294"/>
    </source>
</evidence>
<evidence type="ECO:0000256" key="1">
    <source>
        <dbReference type="ARBA" id="ARBA00002281"/>
    </source>
</evidence>
<keyword evidence="4" id="KW-0813">Transport</keyword>
<protein>
    <submittedName>
        <fullName evidence="9">Uncharacterized protein</fullName>
    </submittedName>
</protein>
<evidence type="ECO:0000313" key="9">
    <source>
        <dbReference type="EMBL" id="CAA7039310.1"/>
    </source>
</evidence>
<dbReference type="GO" id="GO:0009734">
    <property type="term" value="P:auxin-activated signaling pathway"/>
    <property type="evidence" value="ECO:0007669"/>
    <property type="project" value="UniProtKB-KW"/>
</dbReference>
<proteinExistence type="inferred from homology"/>